<protein>
    <submittedName>
        <fullName evidence="2">Uncharacterized protein</fullName>
    </submittedName>
</protein>
<dbReference type="GO" id="GO:0016491">
    <property type="term" value="F:oxidoreductase activity"/>
    <property type="evidence" value="ECO:0007669"/>
    <property type="project" value="UniProtKB-KW"/>
</dbReference>
<organism evidence="2 3">
    <name type="scientific">Pyronema omphalodes (strain CBS 100304)</name>
    <name type="common">Pyronema confluens</name>
    <dbReference type="NCBI Taxonomy" id="1076935"/>
    <lineage>
        <taxon>Eukaryota</taxon>
        <taxon>Fungi</taxon>
        <taxon>Dikarya</taxon>
        <taxon>Ascomycota</taxon>
        <taxon>Pezizomycotina</taxon>
        <taxon>Pezizomycetes</taxon>
        <taxon>Pezizales</taxon>
        <taxon>Pyronemataceae</taxon>
        <taxon>Pyronema</taxon>
    </lineage>
</organism>
<dbReference type="Pfam" id="PF14027">
    <property type="entry name" value="Questin_oxidase"/>
    <property type="match status" value="1"/>
</dbReference>
<name>U4LCM9_PYROM</name>
<keyword evidence="3" id="KW-1185">Reference proteome</keyword>
<evidence type="ECO:0000313" key="3">
    <source>
        <dbReference type="Proteomes" id="UP000018144"/>
    </source>
</evidence>
<dbReference type="Proteomes" id="UP000018144">
    <property type="component" value="Unassembled WGS sequence"/>
</dbReference>
<reference evidence="2 3" key="1">
    <citation type="journal article" date="2013" name="PLoS Genet.">
        <title>The genome and development-dependent transcriptomes of Pyronema confluens: a window into fungal evolution.</title>
        <authorList>
            <person name="Traeger S."/>
            <person name="Altegoer F."/>
            <person name="Freitag M."/>
            <person name="Gabaldon T."/>
            <person name="Kempken F."/>
            <person name="Kumar A."/>
            <person name="Marcet-Houben M."/>
            <person name="Poggeler S."/>
            <person name="Stajich J.E."/>
            <person name="Nowrousian M."/>
        </authorList>
    </citation>
    <scope>NUCLEOTIDE SEQUENCE [LARGE SCALE GENOMIC DNA]</scope>
    <source>
        <strain evidence="3">CBS 100304</strain>
        <tissue evidence="2">Vegetative mycelium</tissue>
    </source>
</reference>
<gene>
    <name evidence="2" type="ORF">PCON_06289</name>
</gene>
<accession>U4LCM9</accession>
<dbReference type="EMBL" id="HF935309">
    <property type="protein sequence ID" value="CCX29628.1"/>
    <property type="molecule type" value="Genomic_DNA"/>
</dbReference>
<dbReference type="eggNOG" id="ENOG502QSSH">
    <property type="taxonomic scope" value="Eukaryota"/>
</dbReference>
<dbReference type="OrthoDB" id="10265971at2759"/>
<dbReference type="PANTHER" id="PTHR35870:SF6">
    <property type="entry name" value="MGS207 PROTEIN"/>
    <property type="match status" value="1"/>
</dbReference>
<evidence type="ECO:0000256" key="1">
    <source>
        <dbReference type="ARBA" id="ARBA00023002"/>
    </source>
</evidence>
<dbReference type="AlphaFoldDB" id="U4LCM9"/>
<dbReference type="PANTHER" id="PTHR35870">
    <property type="entry name" value="PROTEIN, PUTATIVE (AFU_ORTHOLOGUE AFUA_5G03330)-RELATED"/>
    <property type="match status" value="1"/>
</dbReference>
<proteinExistence type="predicted"/>
<sequence>MTSLINFRKLFDVVTGVLTGDDRFTGLPRVIAVDYETSHDRRARTLKHLLRANHHQYAVLYNRLHFHNHLPHILGSVFLLGGDEYKLQTIYDEDHKELEPWQDAPQEVTVEDWRDFLGNKGYQRAYLDFFEDELVRLDYDWKEVVREYLLAGPEPLINGLISGLGHSMIHLGYAFELNSKDLAMEALVLNATNYDFLHQYIDTPAPAVQASIIYTPLEILEQIKADKRFDNLFSLPGERNLKRLFALQEEAVLEYFHKLQITDITHLHKQFTKLATTLLMTTHAPGDPQYDFFFCHTLTTAYAIRILLPELPRSCSESLIRQHWLFIVFVYIVQFRPVISPQLVEGVDTQGKSWDDIVNQALSRKLPDTHFVKAIRTIKMNAELWPEEDEWYKKAACKMVKEFRRWVGFGALGEEEEVRRNGLEEDN</sequence>
<keyword evidence="1" id="KW-0560">Oxidoreductase</keyword>
<evidence type="ECO:0000313" key="2">
    <source>
        <dbReference type="EMBL" id="CCX29628.1"/>
    </source>
</evidence>
<dbReference type="OMA" id="NHWNAWK"/>
<dbReference type="InterPro" id="IPR025337">
    <property type="entry name" value="Questin_oxidase-like"/>
</dbReference>
<dbReference type="STRING" id="1076935.U4LCM9"/>